<dbReference type="RefSeq" id="WP_132977858.1">
    <property type="nucleotide sequence ID" value="NZ_SMAO01000007.1"/>
</dbReference>
<dbReference type="OrthoDB" id="5570983at2"/>
<dbReference type="PANTHER" id="PTHR22617:SF43">
    <property type="entry name" value="PROTEIN PILI"/>
    <property type="match status" value="1"/>
</dbReference>
<evidence type="ECO:0000313" key="2">
    <source>
        <dbReference type="EMBL" id="TCT19821.1"/>
    </source>
</evidence>
<dbReference type="InterPro" id="IPR039315">
    <property type="entry name" value="CheW"/>
</dbReference>
<protein>
    <submittedName>
        <fullName evidence="2">Twitching motility protein PilI</fullName>
    </submittedName>
</protein>
<sequence>MLTKELSAAPSGSAWEDPPWLTPSQALTRFRLSGDLAPGQSRSRAERIRYGFRVGSLNFLVEPQTVSEVIAMVPIATIPNASPWLLGMINLRGNLVPVFDLAMLCALDAPGDDPGRWILVLDRADHAVGLLIDGQPQAVRDMTPLETLPSLPTALRGSVSGGFMADQEVWLDFDHRTFFRSISQVAASGD</sequence>
<organism evidence="2 3">
    <name type="scientific">Thiobaca trueperi</name>
    <dbReference type="NCBI Taxonomy" id="127458"/>
    <lineage>
        <taxon>Bacteria</taxon>
        <taxon>Pseudomonadati</taxon>
        <taxon>Pseudomonadota</taxon>
        <taxon>Gammaproteobacteria</taxon>
        <taxon>Chromatiales</taxon>
        <taxon>Chromatiaceae</taxon>
        <taxon>Thiobaca</taxon>
    </lineage>
</organism>
<dbReference type="GO" id="GO:0005829">
    <property type="term" value="C:cytosol"/>
    <property type="evidence" value="ECO:0007669"/>
    <property type="project" value="TreeGrafter"/>
</dbReference>
<gene>
    <name evidence="2" type="ORF">EDC35_107149</name>
</gene>
<dbReference type="EMBL" id="SMAO01000007">
    <property type="protein sequence ID" value="TCT19821.1"/>
    <property type="molecule type" value="Genomic_DNA"/>
</dbReference>
<dbReference type="PROSITE" id="PS50851">
    <property type="entry name" value="CHEW"/>
    <property type="match status" value="1"/>
</dbReference>
<dbReference type="Pfam" id="PF01584">
    <property type="entry name" value="CheW"/>
    <property type="match status" value="1"/>
</dbReference>
<dbReference type="GO" id="GO:0007165">
    <property type="term" value="P:signal transduction"/>
    <property type="evidence" value="ECO:0007669"/>
    <property type="project" value="InterPro"/>
</dbReference>
<dbReference type="Gene3D" id="2.40.50.180">
    <property type="entry name" value="CheA-289, Domain 4"/>
    <property type="match status" value="1"/>
</dbReference>
<name>A0A4R3MWH6_9GAMM</name>
<accession>A0A4R3MWH6</accession>
<dbReference type="InterPro" id="IPR036061">
    <property type="entry name" value="CheW-like_dom_sf"/>
</dbReference>
<evidence type="ECO:0000313" key="3">
    <source>
        <dbReference type="Proteomes" id="UP000295717"/>
    </source>
</evidence>
<reference evidence="2 3" key="1">
    <citation type="submission" date="2019-03" db="EMBL/GenBank/DDBJ databases">
        <title>Genomic Encyclopedia of Type Strains, Phase IV (KMG-IV): sequencing the most valuable type-strain genomes for metagenomic binning, comparative biology and taxonomic classification.</title>
        <authorList>
            <person name="Goeker M."/>
        </authorList>
    </citation>
    <scope>NUCLEOTIDE SEQUENCE [LARGE SCALE GENOMIC DNA]</scope>
    <source>
        <strain evidence="2 3">DSM 13587</strain>
    </source>
</reference>
<dbReference type="SUPFAM" id="SSF50341">
    <property type="entry name" value="CheW-like"/>
    <property type="match status" value="1"/>
</dbReference>
<dbReference type="AlphaFoldDB" id="A0A4R3MWH6"/>
<dbReference type="InterPro" id="IPR002545">
    <property type="entry name" value="CheW-lke_dom"/>
</dbReference>
<comment type="caution">
    <text evidence="2">The sequence shown here is derived from an EMBL/GenBank/DDBJ whole genome shotgun (WGS) entry which is preliminary data.</text>
</comment>
<proteinExistence type="predicted"/>
<evidence type="ECO:0000259" key="1">
    <source>
        <dbReference type="PROSITE" id="PS50851"/>
    </source>
</evidence>
<dbReference type="Proteomes" id="UP000295717">
    <property type="component" value="Unassembled WGS sequence"/>
</dbReference>
<dbReference type="GO" id="GO:0006935">
    <property type="term" value="P:chemotaxis"/>
    <property type="evidence" value="ECO:0007669"/>
    <property type="project" value="InterPro"/>
</dbReference>
<dbReference type="SMART" id="SM00260">
    <property type="entry name" value="CheW"/>
    <property type="match status" value="1"/>
</dbReference>
<feature type="domain" description="CheW-like" evidence="1">
    <location>
        <begin position="46"/>
        <end position="184"/>
    </location>
</feature>
<dbReference type="PANTHER" id="PTHR22617">
    <property type="entry name" value="CHEMOTAXIS SENSOR HISTIDINE KINASE-RELATED"/>
    <property type="match status" value="1"/>
</dbReference>
<keyword evidence="3" id="KW-1185">Reference proteome</keyword>